<dbReference type="Proteomes" id="UP000504603">
    <property type="component" value="Unplaced"/>
</dbReference>
<accession>A0A6J1CPP1</accession>
<gene>
    <name evidence="8" type="primary">LOC111013002</name>
</gene>
<dbReference type="InterPro" id="IPR004263">
    <property type="entry name" value="Exostosin"/>
</dbReference>
<keyword evidence="4" id="KW-0812">Transmembrane</keyword>
<feature type="domain" description="Exostosin GT47" evidence="6">
    <location>
        <begin position="126"/>
        <end position="411"/>
    </location>
</feature>
<keyword evidence="5" id="KW-0333">Golgi apparatus</keyword>
<dbReference type="InterPro" id="IPR040911">
    <property type="entry name" value="Exostosin_GT47"/>
</dbReference>
<dbReference type="GO" id="GO:0000139">
    <property type="term" value="C:Golgi membrane"/>
    <property type="evidence" value="ECO:0007669"/>
    <property type="project" value="UniProtKB-SubCell"/>
</dbReference>
<comment type="similarity">
    <text evidence="2">Belongs to the glycosyltransferase 47 family.</text>
</comment>
<evidence type="ECO:0000256" key="3">
    <source>
        <dbReference type="ARBA" id="ARBA00022676"/>
    </source>
</evidence>
<keyword evidence="3" id="KW-0328">Glycosyltransferase</keyword>
<dbReference type="PANTHER" id="PTHR11062:SF124">
    <property type="entry name" value="XYLOGALACTURONAN BETA-1,3-XYLOSYLTRANSFERASE"/>
    <property type="match status" value="1"/>
</dbReference>
<evidence type="ECO:0000259" key="6">
    <source>
        <dbReference type="Pfam" id="PF03016"/>
    </source>
</evidence>
<evidence type="ECO:0000256" key="4">
    <source>
        <dbReference type="ARBA" id="ARBA00022968"/>
    </source>
</evidence>
<name>A0A6J1CPP1_MOMCH</name>
<proteinExistence type="inferred from homology"/>
<sequence length="460" mass="52361">MASFKCHLPCLLLPASLLLLLFLILFLSLPPLLELSQATEAFPLAASLLPITSTRESNKPMKATAVKKSKTSLRMIEASLAEARASIRNAVLWKNFTSEKKETYIPRGSIYRNAYAFHQSHIEMVKRFKVWSYREGEQPLVHDGPLNSIYAIEGQFIDELDCSKSPFRASHPDQAHAFLLPLSITNIIHFIYRPITSPADYSRDRLHRVTTDYVKLVANRYPYWNRSSGADHFMVSCHDWAPDVSDANPQLFKNFIRIICNANITEGFRPNLDIPLPEINIHPGTLGPPDLGQPPERRPILAFFAGGAHGYIRKVLIQHWKDKDKEVQVHEYLPKTQNYTKLIGESKFCLCPSGYEVASPRVVEAIYGGCVPVIISDNYSLPFSDVLDWSQFSVQIPVQKITEIKTILKAISGEKYLKMHKGVTKVKRHFKINRPAKPFDVIHMVLHSLWLRRLNFGLPH</sequence>
<reference evidence="8" key="1">
    <citation type="submission" date="2025-08" db="UniProtKB">
        <authorList>
            <consortium name="RefSeq"/>
        </authorList>
    </citation>
    <scope>IDENTIFICATION</scope>
    <source>
        <strain evidence="8">OHB3-1</strain>
    </source>
</reference>
<dbReference type="AlphaFoldDB" id="A0A6J1CPP1"/>
<comment type="subcellular location">
    <subcellularLocation>
        <location evidence="1">Golgi apparatus membrane</location>
        <topology evidence="1">Single-pass type II membrane protein</topology>
    </subcellularLocation>
</comment>
<keyword evidence="7" id="KW-1185">Reference proteome</keyword>
<keyword evidence="3" id="KW-0808">Transferase</keyword>
<dbReference type="GO" id="GO:0016757">
    <property type="term" value="F:glycosyltransferase activity"/>
    <property type="evidence" value="ECO:0007669"/>
    <property type="project" value="UniProtKB-KW"/>
</dbReference>
<evidence type="ECO:0000313" key="8">
    <source>
        <dbReference type="RefSeq" id="XP_022143013.1"/>
    </source>
</evidence>
<dbReference type="PANTHER" id="PTHR11062">
    <property type="entry name" value="EXOSTOSIN HEPARAN SULFATE GLYCOSYLTRANSFERASE -RELATED"/>
    <property type="match status" value="1"/>
</dbReference>
<dbReference type="OrthoDB" id="1924787at2759"/>
<evidence type="ECO:0000256" key="1">
    <source>
        <dbReference type="ARBA" id="ARBA00004323"/>
    </source>
</evidence>
<dbReference type="GeneID" id="111013002"/>
<organism evidence="7 8">
    <name type="scientific">Momordica charantia</name>
    <name type="common">Bitter gourd</name>
    <name type="synonym">Balsam pear</name>
    <dbReference type="NCBI Taxonomy" id="3673"/>
    <lineage>
        <taxon>Eukaryota</taxon>
        <taxon>Viridiplantae</taxon>
        <taxon>Streptophyta</taxon>
        <taxon>Embryophyta</taxon>
        <taxon>Tracheophyta</taxon>
        <taxon>Spermatophyta</taxon>
        <taxon>Magnoliopsida</taxon>
        <taxon>eudicotyledons</taxon>
        <taxon>Gunneridae</taxon>
        <taxon>Pentapetalae</taxon>
        <taxon>rosids</taxon>
        <taxon>fabids</taxon>
        <taxon>Cucurbitales</taxon>
        <taxon>Cucurbitaceae</taxon>
        <taxon>Momordiceae</taxon>
        <taxon>Momordica</taxon>
    </lineage>
</organism>
<evidence type="ECO:0000256" key="2">
    <source>
        <dbReference type="ARBA" id="ARBA00010271"/>
    </source>
</evidence>
<dbReference type="KEGG" id="mcha:111013002"/>
<dbReference type="RefSeq" id="XP_022143013.1">
    <property type="nucleotide sequence ID" value="XM_022287321.1"/>
</dbReference>
<keyword evidence="4" id="KW-0735">Signal-anchor</keyword>
<protein>
    <submittedName>
        <fullName evidence="8">Probable glycosyltransferase At3g42180</fullName>
    </submittedName>
</protein>
<dbReference type="Pfam" id="PF03016">
    <property type="entry name" value="Exostosin_GT47"/>
    <property type="match status" value="1"/>
</dbReference>
<evidence type="ECO:0000256" key="5">
    <source>
        <dbReference type="ARBA" id="ARBA00023034"/>
    </source>
</evidence>
<evidence type="ECO:0000313" key="7">
    <source>
        <dbReference type="Proteomes" id="UP000504603"/>
    </source>
</evidence>